<gene>
    <name evidence="3" type="ORF">HD596_001899</name>
</gene>
<protein>
    <submittedName>
        <fullName evidence="3">Restriction system protein</fullName>
    </submittedName>
</protein>
<keyword evidence="1" id="KW-0812">Transmembrane</keyword>
<dbReference type="EMBL" id="JACHMB010000001">
    <property type="protein sequence ID" value="MBB5775143.1"/>
    <property type="molecule type" value="Genomic_DNA"/>
</dbReference>
<dbReference type="InterPro" id="IPR052906">
    <property type="entry name" value="Type_IV_Methyl-Rstrct_Enzyme"/>
</dbReference>
<evidence type="ECO:0000259" key="2">
    <source>
        <dbReference type="Pfam" id="PF04471"/>
    </source>
</evidence>
<dbReference type="Gene3D" id="3.40.1350.10">
    <property type="match status" value="1"/>
</dbReference>
<dbReference type="AlphaFoldDB" id="A0A7W9G0V5"/>
<dbReference type="PANTHER" id="PTHR30015:SF6">
    <property type="entry name" value="SLL1429 PROTEIN"/>
    <property type="match status" value="1"/>
</dbReference>
<reference evidence="3 4" key="1">
    <citation type="submission" date="2020-08" db="EMBL/GenBank/DDBJ databases">
        <title>Sequencing the genomes of 1000 actinobacteria strains.</title>
        <authorList>
            <person name="Klenk H.-P."/>
        </authorList>
    </citation>
    <scope>NUCLEOTIDE SEQUENCE [LARGE SCALE GENOMIC DNA]</scope>
    <source>
        <strain evidence="3 4">DSM 45507</strain>
    </source>
</reference>
<feature type="transmembrane region" description="Helical" evidence="1">
    <location>
        <begin position="45"/>
        <end position="63"/>
    </location>
</feature>
<dbReference type="InterPro" id="IPR011856">
    <property type="entry name" value="tRNA_endonuc-like_dom_sf"/>
</dbReference>
<organism evidence="3 4">
    <name type="scientific">Nonomuraea jabiensis</name>
    <dbReference type="NCBI Taxonomy" id="882448"/>
    <lineage>
        <taxon>Bacteria</taxon>
        <taxon>Bacillati</taxon>
        <taxon>Actinomycetota</taxon>
        <taxon>Actinomycetes</taxon>
        <taxon>Streptosporangiales</taxon>
        <taxon>Streptosporangiaceae</taxon>
        <taxon>Nonomuraea</taxon>
    </lineage>
</organism>
<evidence type="ECO:0000313" key="3">
    <source>
        <dbReference type="EMBL" id="MBB5775143.1"/>
    </source>
</evidence>
<dbReference type="InterPro" id="IPR011335">
    <property type="entry name" value="Restrct_endonuc-II-like"/>
</dbReference>
<feature type="transmembrane region" description="Helical" evidence="1">
    <location>
        <begin position="20"/>
        <end position="39"/>
    </location>
</feature>
<dbReference type="SUPFAM" id="SSF52980">
    <property type="entry name" value="Restriction endonuclease-like"/>
    <property type="match status" value="1"/>
</dbReference>
<accession>A0A7W9G0V5</accession>
<name>A0A7W9G0V5_9ACTN</name>
<dbReference type="GO" id="GO:0009307">
    <property type="term" value="P:DNA restriction-modification system"/>
    <property type="evidence" value="ECO:0007669"/>
    <property type="project" value="InterPro"/>
</dbReference>
<feature type="domain" description="Restriction endonuclease type IV Mrr" evidence="2">
    <location>
        <begin position="87"/>
        <end position="199"/>
    </location>
</feature>
<comment type="caution">
    <text evidence="3">The sequence shown here is derived from an EMBL/GenBank/DDBJ whole genome shotgun (WGS) entry which is preliminary data.</text>
</comment>
<dbReference type="PANTHER" id="PTHR30015">
    <property type="entry name" value="MRR RESTRICTION SYSTEM PROTEIN"/>
    <property type="match status" value="1"/>
</dbReference>
<keyword evidence="1" id="KW-0472">Membrane</keyword>
<keyword evidence="4" id="KW-1185">Reference proteome</keyword>
<proteinExistence type="predicted"/>
<evidence type="ECO:0000256" key="1">
    <source>
        <dbReference type="SAM" id="Phobius"/>
    </source>
</evidence>
<dbReference type="InterPro" id="IPR007560">
    <property type="entry name" value="Restrct_endonuc_IV_Mrr"/>
</dbReference>
<dbReference type="GO" id="GO:0003677">
    <property type="term" value="F:DNA binding"/>
    <property type="evidence" value="ECO:0007669"/>
    <property type="project" value="InterPro"/>
</dbReference>
<dbReference type="Pfam" id="PF04471">
    <property type="entry name" value="Mrr_cat"/>
    <property type="match status" value="1"/>
</dbReference>
<sequence length="220" mass="23522">MARGSRRGNKRRKSNGIDDLRLMGLVGAGVAIAFVAYLITEYPGWAIAITIVLIAALTGGLFLRHRVIQARRLQFLAANAALEKVDLMTGPQFEQLVAEHMIAQGFRRVRIRGGSGDGGVDITAVAPDGTPCAVQCKRYNKAVGAPAVRNFLGALANAFTGHTGVLITSGRLTSPARQEATNARQRLLLVERDLLADWLTGRFALLAKPAPLVEGDEPAT</sequence>
<dbReference type="GO" id="GO:0015666">
    <property type="term" value="F:restriction endodeoxyribonuclease activity"/>
    <property type="evidence" value="ECO:0007669"/>
    <property type="project" value="TreeGrafter"/>
</dbReference>
<dbReference type="Proteomes" id="UP000579153">
    <property type="component" value="Unassembled WGS sequence"/>
</dbReference>
<dbReference type="RefSeq" id="WP_185068873.1">
    <property type="nucleotide sequence ID" value="NZ_JACHMB010000001.1"/>
</dbReference>
<evidence type="ECO:0000313" key="4">
    <source>
        <dbReference type="Proteomes" id="UP000579153"/>
    </source>
</evidence>
<keyword evidence="1" id="KW-1133">Transmembrane helix</keyword>